<dbReference type="Proteomes" id="UP000030008">
    <property type="component" value="Unassembled WGS sequence"/>
</dbReference>
<evidence type="ECO:0000313" key="1">
    <source>
        <dbReference type="EMBL" id="KGJ53436.1"/>
    </source>
</evidence>
<protein>
    <submittedName>
        <fullName evidence="1">Uncharacterized protein</fullName>
    </submittedName>
</protein>
<dbReference type="EMBL" id="JQIF01000039">
    <property type="protein sequence ID" value="KGJ53436.1"/>
    <property type="molecule type" value="Genomic_DNA"/>
</dbReference>
<comment type="caution">
    <text evidence="1">The sequence shown here is derived from an EMBL/GenBank/DDBJ whole genome shotgun (WGS) entry which is preliminary data.</text>
</comment>
<reference evidence="1 2" key="1">
    <citation type="submission" date="2014-08" db="EMBL/GenBank/DDBJ databases">
        <title>Clostridium innocuum, an unnegligible vancomycin-resistant pathogen causing extra-intestinal infections.</title>
        <authorList>
            <person name="Feng Y."/>
            <person name="Chiu C.-H."/>
        </authorList>
    </citation>
    <scope>NUCLEOTIDE SEQUENCE [LARGE SCALE GENOMIC DNA]</scope>
    <source>
        <strain evidence="1 2">AN88</strain>
    </source>
</reference>
<name>A0A099I7C8_CLOIN</name>
<sequence>MAANIKNMERLRKKQQKQPYSFDFPVMRKAINEADMQKGCTGLIAHIIPIMPQFYMPVMEIKKRAFTLH</sequence>
<accession>A0A099I7C8</accession>
<dbReference type="AlphaFoldDB" id="A0A099I7C8"/>
<proteinExistence type="predicted"/>
<gene>
    <name evidence="1" type="ORF">CIAN88_08400</name>
</gene>
<evidence type="ECO:0000313" key="2">
    <source>
        <dbReference type="Proteomes" id="UP000030008"/>
    </source>
</evidence>
<organism evidence="1 2">
    <name type="scientific">Clostridium innocuum</name>
    <dbReference type="NCBI Taxonomy" id="1522"/>
    <lineage>
        <taxon>Bacteria</taxon>
        <taxon>Bacillati</taxon>
        <taxon>Bacillota</taxon>
        <taxon>Clostridia</taxon>
        <taxon>Eubacteriales</taxon>
        <taxon>Clostridiaceae</taxon>
        <taxon>Clostridium</taxon>
    </lineage>
</organism>